<reference evidence="2" key="1">
    <citation type="journal article" date="2016" name="Nature">
        <title>The genome of the seagrass Zostera marina reveals angiosperm adaptation to the sea.</title>
        <authorList>
            <person name="Olsen J.L."/>
            <person name="Rouze P."/>
            <person name="Verhelst B."/>
            <person name="Lin Y.-C."/>
            <person name="Bayer T."/>
            <person name="Collen J."/>
            <person name="Dattolo E."/>
            <person name="De Paoli E."/>
            <person name="Dittami S."/>
            <person name="Maumus F."/>
            <person name="Michel G."/>
            <person name="Kersting A."/>
            <person name="Lauritano C."/>
            <person name="Lohaus R."/>
            <person name="Toepel M."/>
            <person name="Tonon T."/>
            <person name="Vanneste K."/>
            <person name="Amirebrahimi M."/>
            <person name="Brakel J."/>
            <person name="Bostroem C."/>
            <person name="Chovatia M."/>
            <person name="Grimwood J."/>
            <person name="Jenkins J.W."/>
            <person name="Jueterbock A."/>
            <person name="Mraz A."/>
            <person name="Stam W.T."/>
            <person name="Tice H."/>
            <person name="Bornberg-Bauer E."/>
            <person name="Green P.J."/>
            <person name="Pearson G.A."/>
            <person name="Procaccini G."/>
            <person name="Duarte C.M."/>
            <person name="Schmutz J."/>
            <person name="Reusch T.B.H."/>
            <person name="Van de Peer Y."/>
        </authorList>
    </citation>
    <scope>NUCLEOTIDE SEQUENCE [LARGE SCALE GENOMIC DNA]</scope>
    <source>
        <strain evidence="2">cv. Finnish</strain>
    </source>
</reference>
<proteinExistence type="predicted"/>
<comment type="caution">
    <text evidence="1">The sequence shown here is derived from an EMBL/GenBank/DDBJ whole genome shotgun (WGS) entry which is preliminary data.</text>
</comment>
<name>A0A0K9NPN9_ZOSMR</name>
<dbReference type="EMBL" id="LFYR01001997">
    <property type="protein sequence ID" value="KMZ57950.1"/>
    <property type="molecule type" value="Genomic_DNA"/>
</dbReference>
<evidence type="ECO:0000313" key="1">
    <source>
        <dbReference type="EMBL" id="KMZ57950.1"/>
    </source>
</evidence>
<protein>
    <submittedName>
        <fullName evidence="1">Uncharacterized protein</fullName>
    </submittedName>
</protein>
<organism evidence="1 2">
    <name type="scientific">Zostera marina</name>
    <name type="common">Eelgrass</name>
    <dbReference type="NCBI Taxonomy" id="29655"/>
    <lineage>
        <taxon>Eukaryota</taxon>
        <taxon>Viridiplantae</taxon>
        <taxon>Streptophyta</taxon>
        <taxon>Embryophyta</taxon>
        <taxon>Tracheophyta</taxon>
        <taxon>Spermatophyta</taxon>
        <taxon>Magnoliopsida</taxon>
        <taxon>Liliopsida</taxon>
        <taxon>Zosteraceae</taxon>
        <taxon>Zostera</taxon>
    </lineage>
</organism>
<sequence length="81" mass="9252">MTHKRRAPLPSTFAANVSYPESDVPCVCPSCLADPRYQADHQRKEDARARERIGAYCLYALLHYALCDMHYNANMHRKAIA</sequence>
<gene>
    <name evidence="1" type="ORF">ZOSMA_80G00430</name>
</gene>
<keyword evidence="2" id="KW-1185">Reference proteome</keyword>
<dbReference type="Proteomes" id="UP000036987">
    <property type="component" value="Unassembled WGS sequence"/>
</dbReference>
<evidence type="ECO:0000313" key="2">
    <source>
        <dbReference type="Proteomes" id="UP000036987"/>
    </source>
</evidence>
<accession>A0A0K9NPN9</accession>
<dbReference type="AlphaFoldDB" id="A0A0K9NPN9"/>